<proteinExistence type="predicted"/>
<accession>A0A2P2N062</accession>
<organism evidence="1">
    <name type="scientific">Rhizophora mucronata</name>
    <name type="common">Asiatic mangrove</name>
    <dbReference type="NCBI Taxonomy" id="61149"/>
    <lineage>
        <taxon>Eukaryota</taxon>
        <taxon>Viridiplantae</taxon>
        <taxon>Streptophyta</taxon>
        <taxon>Embryophyta</taxon>
        <taxon>Tracheophyta</taxon>
        <taxon>Spermatophyta</taxon>
        <taxon>Magnoliopsida</taxon>
        <taxon>eudicotyledons</taxon>
        <taxon>Gunneridae</taxon>
        <taxon>Pentapetalae</taxon>
        <taxon>rosids</taxon>
        <taxon>fabids</taxon>
        <taxon>Malpighiales</taxon>
        <taxon>Rhizophoraceae</taxon>
        <taxon>Rhizophora</taxon>
    </lineage>
</organism>
<protein>
    <submittedName>
        <fullName evidence="1">Uncharacterized protein</fullName>
    </submittedName>
</protein>
<reference evidence="1" key="1">
    <citation type="submission" date="2018-02" db="EMBL/GenBank/DDBJ databases">
        <title>Rhizophora mucronata_Transcriptome.</title>
        <authorList>
            <person name="Meera S.P."/>
            <person name="Sreeshan A."/>
            <person name="Augustine A."/>
        </authorList>
    </citation>
    <scope>NUCLEOTIDE SEQUENCE</scope>
    <source>
        <tissue evidence="1">Leaf</tissue>
    </source>
</reference>
<sequence length="82" mass="8926">MEALNAFCDDDFTAFSKRSSGCIASADCWSPSRVVDAVIKGEANISDVHRAGDRCCTWFCVSDPANALRHPFFSDGEATLDF</sequence>
<dbReference type="EMBL" id="GGEC01055362">
    <property type="protein sequence ID" value="MBX35846.1"/>
    <property type="molecule type" value="Transcribed_RNA"/>
</dbReference>
<dbReference type="AlphaFoldDB" id="A0A2P2N062"/>
<evidence type="ECO:0000313" key="1">
    <source>
        <dbReference type="EMBL" id="MBX35846.1"/>
    </source>
</evidence>
<name>A0A2P2N062_RHIMU</name>